<feature type="active site" description="Proton donor" evidence="7">
    <location>
        <position position="348"/>
    </location>
</feature>
<dbReference type="Proteomes" id="UP000242642">
    <property type="component" value="Unassembled WGS sequence"/>
</dbReference>
<evidence type="ECO:0000313" key="10">
    <source>
        <dbReference type="EMBL" id="SES80151.1"/>
    </source>
</evidence>
<comment type="cofactor">
    <cofactor evidence="1 5 7 8">
        <name>pyridoxal 5'-phosphate</name>
        <dbReference type="ChEBI" id="CHEBI:597326"/>
    </cofactor>
</comment>
<keyword evidence="2 5" id="KW-0210">Decarboxylase</keyword>
<name>A0A1H9ZH47_9GAMM</name>
<comment type="subunit">
    <text evidence="5">Homodimer.</text>
</comment>
<feature type="binding site" evidence="5">
    <location>
        <position position="272"/>
    </location>
    <ligand>
        <name>substrate</name>
    </ligand>
</feature>
<feature type="binding site" evidence="5">
    <location>
        <position position="349"/>
    </location>
    <ligand>
        <name>substrate</name>
    </ligand>
</feature>
<evidence type="ECO:0000256" key="3">
    <source>
        <dbReference type="ARBA" id="ARBA00022898"/>
    </source>
</evidence>
<evidence type="ECO:0000256" key="4">
    <source>
        <dbReference type="ARBA" id="ARBA00023239"/>
    </source>
</evidence>
<dbReference type="InterPro" id="IPR000183">
    <property type="entry name" value="Orn/DAP/Arg_de-COase"/>
</dbReference>
<dbReference type="PANTHER" id="PTHR43727:SF2">
    <property type="entry name" value="GROUP IV DECARBOXYLASE"/>
    <property type="match status" value="1"/>
</dbReference>
<dbReference type="STRING" id="1123402.SAMN02583745_00559"/>
<dbReference type="OrthoDB" id="9802241at2"/>
<dbReference type="EC" id="4.1.1.20" evidence="5 6"/>
<dbReference type="UniPathway" id="UPA00034">
    <property type="reaction ID" value="UER00027"/>
</dbReference>
<keyword evidence="5 8" id="KW-0457">Lysine biosynthesis</keyword>
<dbReference type="InterPro" id="IPR029066">
    <property type="entry name" value="PLP-binding_barrel"/>
</dbReference>
<feature type="binding site" evidence="5">
    <location>
        <position position="384"/>
    </location>
    <ligand>
        <name>substrate</name>
    </ligand>
</feature>
<feature type="binding site" evidence="5">
    <location>
        <begin position="269"/>
        <end position="272"/>
    </location>
    <ligand>
        <name>pyridoxal 5'-phosphate</name>
        <dbReference type="ChEBI" id="CHEBI:597326"/>
    </ligand>
</feature>
<dbReference type="GO" id="GO:0030170">
    <property type="term" value="F:pyridoxal phosphate binding"/>
    <property type="evidence" value="ECO:0007669"/>
    <property type="project" value="UniProtKB-UniRule"/>
</dbReference>
<comment type="catalytic activity">
    <reaction evidence="5 8">
        <text>meso-2,6-diaminopimelate + H(+) = L-lysine + CO2</text>
        <dbReference type="Rhea" id="RHEA:15101"/>
        <dbReference type="ChEBI" id="CHEBI:15378"/>
        <dbReference type="ChEBI" id="CHEBI:16526"/>
        <dbReference type="ChEBI" id="CHEBI:32551"/>
        <dbReference type="ChEBI" id="CHEBI:57791"/>
        <dbReference type="EC" id="4.1.1.20"/>
    </reaction>
</comment>
<evidence type="ECO:0000256" key="1">
    <source>
        <dbReference type="ARBA" id="ARBA00001933"/>
    </source>
</evidence>
<evidence type="ECO:0000256" key="5">
    <source>
        <dbReference type="HAMAP-Rule" id="MF_02120"/>
    </source>
</evidence>
<feature type="binding site" evidence="5">
    <location>
        <position position="308"/>
    </location>
    <ligand>
        <name>substrate</name>
    </ligand>
</feature>
<dbReference type="PRINTS" id="PR01181">
    <property type="entry name" value="DAPDCRBXLASE"/>
</dbReference>
<feature type="binding site" evidence="5">
    <location>
        <position position="228"/>
    </location>
    <ligand>
        <name>pyridoxal 5'-phosphate</name>
        <dbReference type="ChEBI" id="CHEBI:597326"/>
    </ligand>
</feature>
<dbReference type="RefSeq" id="WP_093317633.1">
    <property type="nucleotide sequence ID" value="NZ_FOHV01000003.1"/>
</dbReference>
<accession>A0A1H9ZH47</accession>
<comment type="pathway">
    <text evidence="5 8">Amino-acid biosynthesis; L-lysine biosynthesis via DAP pathway; L-lysine from DL-2,6-diaminopimelate: step 1/1.</text>
</comment>
<gene>
    <name evidence="5" type="primary">lysA</name>
    <name evidence="10" type="ORF">SAMN02583745_00559</name>
</gene>
<proteinExistence type="inferred from homology"/>
<comment type="function">
    <text evidence="5">Specifically catalyzes the decarboxylation of meso-diaminopimelate (meso-DAP) to L-lysine.</text>
</comment>
<dbReference type="AlphaFoldDB" id="A0A1H9ZH47"/>
<dbReference type="Pfam" id="PF02784">
    <property type="entry name" value="Orn_Arg_deC_N"/>
    <property type="match status" value="1"/>
</dbReference>
<keyword evidence="3 5" id="KW-0663">Pyridoxal phosphate</keyword>
<dbReference type="InterPro" id="IPR009006">
    <property type="entry name" value="Ala_racemase/Decarboxylase_C"/>
</dbReference>
<dbReference type="SUPFAM" id="SSF51419">
    <property type="entry name" value="PLP-binding barrel"/>
    <property type="match status" value="1"/>
</dbReference>
<dbReference type="SUPFAM" id="SSF50621">
    <property type="entry name" value="Alanine racemase C-terminal domain-like"/>
    <property type="match status" value="1"/>
</dbReference>
<dbReference type="CDD" id="cd06828">
    <property type="entry name" value="PLPDE_III_DapDC"/>
    <property type="match status" value="1"/>
</dbReference>
<feature type="binding site" evidence="5">
    <location>
        <position position="384"/>
    </location>
    <ligand>
        <name>pyridoxal 5'-phosphate</name>
        <dbReference type="ChEBI" id="CHEBI:597326"/>
    </ligand>
</feature>
<comment type="similarity">
    <text evidence="5">Belongs to the Orn/Lys/Arg decarboxylase class-II family. LysA subfamily.</text>
</comment>
<dbReference type="InterPro" id="IPR022657">
    <property type="entry name" value="De-COase2_CS"/>
</dbReference>
<dbReference type="GO" id="GO:0009089">
    <property type="term" value="P:lysine biosynthetic process via diaminopimelate"/>
    <property type="evidence" value="ECO:0007669"/>
    <property type="project" value="UniProtKB-UniRule"/>
</dbReference>
<evidence type="ECO:0000256" key="2">
    <source>
        <dbReference type="ARBA" id="ARBA00022793"/>
    </source>
</evidence>
<evidence type="ECO:0000256" key="8">
    <source>
        <dbReference type="RuleBase" id="RU003738"/>
    </source>
</evidence>
<dbReference type="HAMAP" id="MF_02120">
    <property type="entry name" value="LysA"/>
    <property type="match status" value="1"/>
</dbReference>
<evidence type="ECO:0000313" key="11">
    <source>
        <dbReference type="Proteomes" id="UP000242642"/>
    </source>
</evidence>
<keyword evidence="11" id="KW-1185">Reference proteome</keyword>
<keyword evidence="4 5" id="KW-0456">Lyase</keyword>
<dbReference type="Gene3D" id="2.40.37.10">
    <property type="entry name" value="Lyase, Ornithine Decarboxylase, Chain A, domain 1"/>
    <property type="match status" value="1"/>
</dbReference>
<feature type="binding site" evidence="5">
    <location>
        <position position="312"/>
    </location>
    <ligand>
        <name>substrate</name>
    </ligand>
</feature>
<sequence length="426" mass="47304">MKKHNQTNLFKANSLAQIYEKEMTPYWAYDLNVIKSQIEKLKAFDVIRYAQKTNSNIHVLKLMKQNGVFVDAVSEGELFRALKAGFDNKKNPNEIVFTADVINQQTLNLVVENKIPVNAGSIDMLEQVGKVAAKHPVWIRINPGFGHGHSQKTNTGGENSKHGIWHTQLEQALNVIKKYDLTLVGIHMHIGSGVDYGHLEQVCDAMVLQVEEIVKLGFDLEAISAGGGLSIPYHIDGAEIDTEHYFKLWNNARIRIENLLKHSVSLEIEPGRFLVAQSGILVSKVHAVKLMGQNKFVLVDAGFNDLMRPSMYGSYHAISVIKNKPDGKLEWACTEGNVEDVVVAGPLCESGDVFTQHEGGVVDKRTLPIIAVNDLLVFHDAGAYGASMSSNYNSRPLIAEYAFDNDNITCIRRKQSIDSLIALEDI</sequence>
<dbReference type="NCBIfam" id="TIGR01048">
    <property type="entry name" value="lysA"/>
    <property type="match status" value="1"/>
</dbReference>
<protein>
    <recommendedName>
        <fullName evidence="5 6">Diaminopimelate decarboxylase</fullName>
        <shortName evidence="5">DAP decarboxylase</shortName>
        <shortName evidence="5">DAPDC</shortName>
        <ecNumber evidence="5 6">4.1.1.20</ecNumber>
    </recommendedName>
</protein>
<dbReference type="EMBL" id="FOHV01000003">
    <property type="protein sequence ID" value="SES80151.1"/>
    <property type="molecule type" value="Genomic_DNA"/>
</dbReference>
<organism evidence="10 11">
    <name type="scientific">Thorsellia anophelis DSM 18579</name>
    <dbReference type="NCBI Taxonomy" id="1123402"/>
    <lineage>
        <taxon>Bacteria</taxon>
        <taxon>Pseudomonadati</taxon>
        <taxon>Pseudomonadota</taxon>
        <taxon>Gammaproteobacteria</taxon>
        <taxon>Enterobacterales</taxon>
        <taxon>Thorselliaceae</taxon>
        <taxon>Thorsellia</taxon>
    </lineage>
</organism>
<dbReference type="InterPro" id="IPR002986">
    <property type="entry name" value="DAP_deCOOHase_LysA"/>
</dbReference>
<dbReference type="PROSITE" id="PS00879">
    <property type="entry name" value="ODR_DC_2_2"/>
    <property type="match status" value="1"/>
</dbReference>
<dbReference type="InterPro" id="IPR022644">
    <property type="entry name" value="De-COase2_N"/>
</dbReference>
<feature type="modified residue" description="N6-(pyridoxal phosphate)lysine" evidence="5 7">
    <location>
        <position position="52"/>
    </location>
</feature>
<evidence type="ECO:0000256" key="7">
    <source>
        <dbReference type="PIRSR" id="PIRSR600183-50"/>
    </source>
</evidence>
<reference evidence="11" key="1">
    <citation type="submission" date="2016-10" db="EMBL/GenBank/DDBJ databases">
        <authorList>
            <person name="Varghese N."/>
            <person name="Submissions S."/>
        </authorList>
    </citation>
    <scope>NUCLEOTIDE SEQUENCE [LARGE SCALE GENOMIC DNA]</scope>
    <source>
        <strain evidence="11">DSM 18579</strain>
    </source>
</reference>
<feature type="domain" description="Orn/DAP/Arg decarboxylase 2 N-terminal" evidence="9">
    <location>
        <begin position="41"/>
        <end position="276"/>
    </location>
</feature>
<keyword evidence="5" id="KW-0028">Amino-acid biosynthesis</keyword>
<dbReference type="PRINTS" id="PR01179">
    <property type="entry name" value="ODADCRBXLASE"/>
</dbReference>
<dbReference type="PANTHER" id="PTHR43727">
    <property type="entry name" value="DIAMINOPIMELATE DECARBOXYLASE"/>
    <property type="match status" value="1"/>
</dbReference>
<evidence type="ECO:0000259" key="9">
    <source>
        <dbReference type="Pfam" id="PF02784"/>
    </source>
</evidence>
<dbReference type="Gene3D" id="3.20.20.10">
    <property type="entry name" value="Alanine racemase"/>
    <property type="match status" value="1"/>
</dbReference>
<dbReference type="GO" id="GO:0008836">
    <property type="term" value="F:diaminopimelate decarboxylase activity"/>
    <property type="evidence" value="ECO:0007669"/>
    <property type="project" value="UniProtKB-UniRule"/>
</dbReference>
<evidence type="ECO:0000256" key="6">
    <source>
        <dbReference type="NCBIfam" id="TIGR01048"/>
    </source>
</evidence>